<comment type="caution">
    <text evidence="1">The sequence shown here is derived from an EMBL/GenBank/DDBJ whole genome shotgun (WGS) entry which is preliminary data.</text>
</comment>
<dbReference type="Proteomes" id="UP000054630">
    <property type="component" value="Unassembled WGS sequence"/>
</dbReference>
<evidence type="ECO:0000313" key="2">
    <source>
        <dbReference type="Proteomes" id="UP000054630"/>
    </source>
</evidence>
<dbReference type="EMBL" id="JYDL01000051">
    <property type="protein sequence ID" value="KRX20268.1"/>
    <property type="molecule type" value="Genomic_DNA"/>
</dbReference>
<gene>
    <name evidence="1" type="ORF">T07_3990</name>
</gene>
<organism evidence="1 2">
    <name type="scientific">Trichinella nelsoni</name>
    <dbReference type="NCBI Taxonomy" id="6336"/>
    <lineage>
        <taxon>Eukaryota</taxon>
        <taxon>Metazoa</taxon>
        <taxon>Ecdysozoa</taxon>
        <taxon>Nematoda</taxon>
        <taxon>Enoplea</taxon>
        <taxon>Dorylaimia</taxon>
        <taxon>Trichinellida</taxon>
        <taxon>Trichinellidae</taxon>
        <taxon>Trichinella</taxon>
    </lineage>
</organism>
<reference evidence="1 2" key="1">
    <citation type="submission" date="2015-01" db="EMBL/GenBank/DDBJ databases">
        <title>Evolution of Trichinella species and genotypes.</title>
        <authorList>
            <person name="Korhonen P.K."/>
            <person name="Edoardo P."/>
            <person name="Giuseppe L.R."/>
            <person name="Gasser R.B."/>
        </authorList>
    </citation>
    <scope>NUCLEOTIDE SEQUENCE [LARGE SCALE GENOMIC DNA]</scope>
    <source>
        <strain evidence="1">ISS37</strain>
    </source>
</reference>
<name>A0A0V0S0L5_9BILA</name>
<accession>A0A0V0S0L5</accession>
<sequence>MDKADECANVVKQLWKLSVYFHAKIFRRDLSAPWRSLICFFSNSILLVKCSALNDKLIKCGDQSALLSKSNLKNHPNYATVVNQFQIFTMMTLQIIYDEYESLKSRKQTNSILKARGASLVSVGSHLTLVRGSRLVFTWKMS</sequence>
<dbReference type="AlphaFoldDB" id="A0A0V0S0L5"/>
<protein>
    <submittedName>
        <fullName evidence="1">Uncharacterized protein</fullName>
    </submittedName>
</protein>
<proteinExistence type="predicted"/>
<evidence type="ECO:0000313" key="1">
    <source>
        <dbReference type="EMBL" id="KRX20268.1"/>
    </source>
</evidence>
<keyword evidence="2" id="KW-1185">Reference proteome</keyword>